<protein>
    <submittedName>
        <fullName evidence="2">Uncharacterized protein</fullName>
    </submittedName>
</protein>
<name>U1PFL5_9EURY</name>
<evidence type="ECO:0000313" key="3">
    <source>
        <dbReference type="Proteomes" id="UP000030649"/>
    </source>
</evidence>
<dbReference type="EMBL" id="KE356560">
    <property type="protein sequence ID" value="ERG92397.1"/>
    <property type="molecule type" value="Genomic_DNA"/>
</dbReference>
<gene>
    <name evidence="2" type="ORF">J07HQW1_02440</name>
</gene>
<organism evidence="2 3">
    <name type="scientific">Haloquadratum walsbyi J07HQW1</name>
    <dbReference type="NCBI Taxonomy" id="1238424"/>
    <lineage>
        <taxon>Archaea</taxon>
        <taxon>Methanobacteriati</taxon>
        <taxon>Methanobacteriota</taxon>
        <taxon>Stenosarchaea group</taxon>
        <taxon>Halobacteria</taxon>
        <taxon>Halobacteriales</taxon>
        <taxon>Haloferacaceae</taxon>
        <taxon>Haloquadratum</taxon>
    </lineage>
</organism>
<dbReference type="Proteomes" id="UP000030649">
    <property type="component" value="Unassembled WGS sequence"/>
</dbReference>
<dbReference type="AlphaFoldDB" id="U1PFL5"/>
<evidence type="ECO:0000256" key="1">
    <source>
        <dbReference type="SAM" id="MobiDB-lite"/>
    </source>
</evidence>
<accession>U1PFL5</accession>
<feature type="region of interest" description="Disordered" evidence="1">
    <location>
        <begin position="96"/>
        <end position="125"/>
    </location>
</feature>
<proteinExistence type="predicted"/>
<evidence type="ECO:0000313" key="2">
    <source>
        <dbReference type="EMBL" id="ERG92397.1"/>
    </source>
</evidence>
<sequence length="364" mass="41103">MSIRTLNQRNPDSLQFRVDRIIPSTMPGGDKMKTLYCTDSERTQTRIAITNPSSEDDSFECQQGQWYEFDEITRIHKVQTAGTPAFRIPSAHKHCESIEPPAMNDPSNSNSEESRTSEMSVPKLSEQSDRIGLMITVVPTSGERAISPDAPDEYEITAVCIDSFDTSTDPPVYHRAAADNHDERILLEHVVEDLRQTNAETIITWSDSSDPIELLASRHQQLRDGDILYRESDNLFSEFYYADLSRLGVRHGYTDSIEMAQSLDGDVAAEYPRFDTDTIESDPTEWRSEWDLTETPLTDRADTRLIKRDYRTLLKSHFAGDSTTPDALATCLQSFVSAQREPLQFISTHDIATHLGCPRLTTAS</sequence>
<dbReference type="HOGENOM" id="CLU_872892_0_0_2"/>
<reference evidence="2 3" key="1">
    <citation type="journal article" date="2013" name="PLoS ONE">
        <title>Assembly-driven community genomics of a hypersaline microbial ecosystem.</title>
        <authorList>
            <person name="Podell S."/>
            <person name="Ugalde J.A."/>
            <person name="Narasingarao P."/>
            <person name="Banfield J.F."/>
            <person name="Heidelberg K.B."/>
            <person name="Allen E.E."/>
        </authorList>
    </citation>
    <scope>NUCLEOTIDE SEQUENCE [LARGE SCALE GENOMIC DNA]</scope>
    <source>
        <strain evidence="3">J07HQW1</strain>
    </source>
</reference>